<dbReference type="GO" id="GO:0005905">
    <property type="term" value="C:clathrin-coated pit"/>
    <property type="evidence" value="ECO:0007669"/>
    <property type="project" value="UniProtKB-KW"/>
</dbReference>
<dbReference type="FunFam" id="1.25.40.10:FF:000007">
    <property type="entry name" value="Clathrin heavy chain"/>
    <property type="match status" value="1"/>
</dbReference>
<feature type="compositionally biased region" description="Basic and acidic residues" evidence="9">
    <location>
        <begin position="1087"/>
        <end position="1099"/>
    </location>
</feature>
<dbReference type="Gene3D" id="1.25.40.730">
    <property type="match status" value="1"/>
</dbReference>
<keyword evidence="6" id="KW-0168">Coated pit</keyword>
<comment type="subcellular location">
    <subcellularLocation>
        <location evidence="1">Cytoplasmic vesicle membrane</location>
        <topology evidence="1">Peripheral membrane protein</topology>
        <orientation evidence="1">Cytoplasmic side</orientation>
    </subcellularLocation>
    <subcellularLocation>
        <location evidence="2">Membrane</location>
        <location evidence="2">Coated pit</location>
        <topology evidence="2">Peripheral membrane protein</topology>
        <orientation evidence="2">Cytoplasmic side</orientation>
    </subcellularLocation>
</comment>
<evidence type="ECO:0000256" key="2">
    <source>
        <dbReference type="ARBA" id="ARBA00004277"/>
    </source>
</evidence>
<dbReference type="GO" id="GO:0006886">
    <property type="term" value="P:intracellular protein transport"/>
    <property type="evidence" value="ECO:0007669"/>
    <property type="project" value="UniProtKB-UniRule"/>
</dbReference>
<feature type="repeat" description="CHCR" evidence="8">
    <location>
        <begin position="875"/>
        <end position="1035"/>
    </location>
</feature>
<accession>A0A8H3CNC3</accession>
<dbReference type="PROSITE" id="PS50236">
    <property type="entry name" value="CHCR"/>
    <property type="match status" value="7"/>
</dbReference>
<comment type="caution">
    <text evidence="10">The sequence shown here is derived from an EMBL/GenBank/DDBJ whole genome shotgun (WGS) entry which is preliminary data.</text>
</comment>
<dbReference type="FunFam" id="1.25.40.10:FF:000002">
    <property type="entry name" value="Clathrin heavy chain"/>
    <property type="match status" value="1"/>
</dbReference>
<evidence type="ECO:0000256" key="8">
    <source>
        <dbReference type="PROSITE-ProRule" id="PRU01006"/>
    </source>
</evidence>
<proteinExistence type="inferred from homology"/>
<dbReference type="InterPro" id="IPR016341">
    <property type="entry name" value="Clathrin_heavy_chain"/>
</dbReference>
<reference evidence="10" key="1">
    <citation type="submission" date="2021-01" db="EMBL/GenBank/DDBJ databases">
        <authorList>
            <person name="Kaushik A."/>
        </authorList>
    </citation>
    <scope>NUCLEOTIDE SEQUENCE</scope>
    <source>
        <strain evidence="10">AG4-RS23</strain>
    </source>
</reference>
<dbReference type="InterPro" id="IPR016024">
    <property type="entry name" value="ARM-type_fold"/>
</dbReference>
<dbReference type="Proteomes" id="UP000663861">
    <property type="component" value="Unassembled WGS sequence"/>
</dbReference>
<comment type="similarity">
    <text evidence="3">Belongs to the clathrin heavy chain family.</text>
</comment>
<dbReference type="GO" id="GO:0030479">
    <property type="term" value="C:actin cortical patch"/>
    <property type="evidence" value="ECO:0007669"/>
    <property type="project" value="TreeGrafter"/>
</dbReference>
<dbReference type="EMBL" id="CAJMWY010002514">
    <property type="protein sequence ID" value="CAE6490300.1"/>
    <property type="molecule type" value="Genomic_DNA"/>
</dbReference>
<protein>
    <recommendedName>
        <fullName evidence="12">Clathrin heavy chain</fullName>
    </recommendedName>
</protein>
<dbReference type="GO" id="GO:0071439">
    <property type="term" value="C:clathrin complex"/>
    <property type="evidence" value="ECO:0007669"/>
    <property type="project" value="InterPro"/>
</dbReference>
<feature type="repeat" description="CHCR" evidence="8">
    <location>
        <begin position="413"/>
        <end position="558"/>
    </location>
</feature>
<evidence type="ECO:0000313" key="10">
    <source>
        <dbReference type="EMBL" id="CAE6490300.1"/>
    </source>
</evidence>
<dbReference type="SUPFAM" id="SSF48371">
    <property type="entry name" value="ARM repeat"/>
    <property type="match status" value="6"/>
</dbReference>
<evidence type="ECO:0000256" key="5">
    <source>
        <dbReference type="ARBA" id="ARBA00023136"/>
    </source>
</evidence>
<dbReference type="GO" id="GO:0032051">
    <property type="term" value="F:clathrin light chain binding"/>
    <property type="evidence" value="ECO:0007669"/>
    <property type="project" value="InterPro"/>
</dbReference>
<dbReference type="InterPro" id="IPR055358">
    <property type="entry name" value="CHCR"/>
</dbReference>
<dbReference type="InterPro" id="IPR011990">
    <property type="entry name" value="TPR-like_helical_dom_sf"/>
</dbReference>
<evidence type="ECO:0000256" key="4">
    <source>
        <dbReference type="ARBA" id="ARBA00022737"/>
    </source>
</evidence>
<dbReference type="Gene3D" id="1.25.40.10">
    <property type="entry name" value="Tetratricopeptide repeat domain"/>
    <property type="match status" value="4"/>
</dbReference>
<evidence type="ECO:0000256" key="9">
    <source>
        <dbReference type="SAM" id="MobiDB-lite"/>
    </source>
</evidence>
<keyword evidence="4" id="KW-0677">Repeat</keyword>
<evidence type="ECO:0000256" key="7">
    <source>
        <dbReference type="ARBA" id="ARBA00023329"/>
    </source>
</evidence>
<dbReference type="SMART" id="SM00299">
    <property type="entry name" value="CLH"/>
    <property type="match status" value="7"/>
</dbReference>
<dbReference type="GO" id="GO:0005829">
    <property type="term" value="C:cytosol"/>
    <property type="evidence" value="ECO:0007669"/>
    <property type="project" value="GOC"/>
</dbReference>
<dbReference type="FunFam" id="1.25.40.10:FF:000001">
    <property type="entry name" value="Clathrin heavy chain"/>
    <property type="match status" value="1"/>
</dbReference>
<feature type="repeat" description="CHCR" evidence="8">
    <location>
        <begin position="249"/>
        <end position="388"/>
    </location>
</feature>
<feature type="repeat" description="CHCR" evidence="8">
    <location>
        <begin position="708"/>
        <end position="854"/>
    </location>
</feature>
<feature type="repeat" description="CHCR" evidence="8">
    <location>
        <begin position="562"/>
        <end position="703"/>
    </location>
</feature>
<evidence type="ECO:0000313" key="11">
    <source>
        <dbReference type="Proteomes" id="UP000663861"/>
    </source>
</evidence>
<organism evidence="10 11">
    <name type="scientific">Rhizoctonia solani</name>
    <dbReference type="NCBI Taxonomy" id="456999"/>
    <lineage>
        <taxon>Eukaryota</taxon>
        <taxon>Fungi</taxon>
        <taxon>Dikarya</taxon>
        <taxon>Basidiomycota</taxon>
        <taxon>Agaricomycotina</taxon>
        <taxon>Agaricomycetes</taxon>
        <taxon>Cantharellales</taxon>
        <taxon>Ceratobasidiaceae</taxon>
        <taxon>Rhizoctonia</taxon>
    </lineage>
</organism>
<gene>
    <name evidence="10" type="ORF">RDB_LOCUS110695</name>
</gene>
<evidence type="ECO:0000256" key="1">
    <source>
        <dbReference type="ARBA" id="ARBA00004180"/>
    </source>
</evidence>
<dbReference type="AlphaFoldDB" id="A0A8H3CNC3"/>
<dbReference type="GO" id="GO:0030659">
    <property type="term" value="C:cytoplasmic vesicle membrane"/>
    <property type="evidence" value="ECO:0007669"/>
    <property type="project" value="UniProtKB-SubCell"/>
</dbReference>
<dbReference type="PANTHER" id="PTHR10292:SF1">
    <property type="entry name" value="CLATHRIN HEAVY CHAIN"/>
    <property type="match status" value="1"/>
</dbReference>
<feature type="repeat" description="CHCR" evidence="8">
    <location>
        <begin position="102"/>
        <end position="244"/>
    </location>
</feature>
<evidence type="ECO:0000256" key="3">
    <source>
        <dbReference type="ARBA" id="ARBA00009535"/>
    </source>
</evidence>
<evidence type="ECO:0008006" key="12">
    <source>
        <dbReference type="Google" id="ProtNLM"/>
    </source>
</evidence>
<dbReference type="PANTHER" id="PTHR10292">
    <property type="entry name" value="CLATHRIN HEAVY CHAIN RELATED"/>
    <property type="match status" value="1"/>
</dbReference>
<keyword evidence="5" id="KW-0472">Membrane</keyword>
<keyword evidence="7" id="KW-0968">Cytoplasmic vesicle</keyword>
<evidence type="ECO:0000256" key="6">
    <source>
        <dbReference type="ARBA" id="ARBA00023176"/>
    </source>
</evidence>
<sequence>MEMNLLHAPQVADAILGNEMFTHYDRPRIANLCERAGLLQRALDHYEDIADIKRVVVHTNVLNPEWLVTFFSKLTTEQTLACLNEMLRVNIRQNLQVAVQIATKYSDILGPVKLIEMFESFKSFEGLYYYLGSVVNLSEDPEVHFKYIQAATRTGQIREVERICRESNFYNAEKVKNFLKEAKLQDQLPLIIVCDRFDFVHDLVLYLYQNGLTSSIEVYVQRVNSARTPQVIGGLLDVDCDETTIKNLLASVTGNFPIDELVEEVEKRNRLKLVLPWLEAKIAQGSQDPAVFNALAKIYIDSNNNPEAFLKENNLYDPLTVGKYCEKRDPYLAFIAYAKGFCDDELIAITNDNAMFKHQARYLVKRRRLELWQQVLVSDNLHRRQLIDQVTATAVPESTDPDDLIDQVTATAVPESTDPDDVSVTVKAFMAADLPIELIEMLEKIILEPSPFSDNKNLQNLMLLTAIRAEKGKVVGYINKLNNYDSGEIAKIAVDHGLYEEAFTIYKKYDQHVLAIDVLVGDIASIERGLDFANKINKPEVWSRLAKAQLDGLRIRDAIDSYIKAEDPSNFHEVIEIANRAGKHEDLVRYLQMARKSLREPKIDTELAYAYAKTDRLHDMEDFLSMTNVADILDVGEKCFNDELYQAAKLLFSSISNWARLATTLIYLGENQAAVESARKAGNTQVWKQVHEACIEKAEFRLAQICGLSVIVHAEELPGLIKRYEKRGYFDEVLQLLEAGLSLERAHMGIFTELSVLYSRYRPEKLMEHLKLFVSRINIPKVLKAAEQAHLWPELVYLYVKYDEYDNAALAMMEHSPDAWEHNQFKEVVVKVANVEIYYKALVFYLQEQPNLLNDLLTALVFYLQEQPNLLNDLLTVLTPRIDHSRVVRMFSGKDNDNVPLIKPYLISVQQLNIETVNDAYNELLIDEEDYKTLRDSIDSFDNFNTMALARKLEQHELLEFRRLAAHLYKHELLEFRRLAAHLYKKNNRWEESLSLSKQDKLYKDAILTASVSGSTEVAEELLSYFVDIGNKECFAAMLYACFDLLRPDIVMELSWHNGLNDFYTPYQIQIQRQTLEKLAALEKEVKEQSKKTQNREQQEAEQPIINPGGFGNQRMITAGPGMGAAPPVYPNGLNGGMHPQMTGYGF</sequence>
<dbReference type="GO" id="GO:0006898">
    <property type="term" value="P:receptor-mediated endocytosis"/>
    <property type="evidence" value="ECO:0007669"/>
    <property type="project" value="TreeGrafter"/>
</dbReference>
<dbReference type="InterPro" id="IPR000547">
    <property type="entry name" value="Clathrin_H-chain/VPS_repeat"/>
</dbReference>
<name>A0A8H3CNC3_9AGAM</name>
<dbReference type="PIRSF" id="PIRSF002290">
    <property type="entry name" value="Clathrin_H_chain"/>
    <property type="match status" value="1"/>
</dbReference>
<dbReference type="GO" id="GO:0006895">
    <property type="term" value="P:Golgi to endosome transport"/>
    <property type="evidence" value="ECO:0007669"/>
    <property type="project" value="TreeGrafter"/>
</dbReference>
<feature type="repeat" description="CHCR" evidence="8">
    <location>
        <begin position="1"/>
        <end position="99"/>
    </location>
</feature>
<feature type="region of interest" description="Disordered" evidence="9">
    <location>
        <begin position="1087"/>
        <end position="1111"/>
    </location>
</feature>
<dbReference type="Pfam" id="PF00637">
    <property type="entry name" value="Clathrin"/>
    <property type="match status" value="7"/>
</dbReference>